<dbReference type="Gene3D" id="3.40.50.150">
    <property type="entry name" value="Vaccinia Virus protein VP39"/>
    <property type="match status" value="1"/>
</dbReference>
<evidence type="ECO:0000313" key="4">
    <source>
        <dbReference type="Proteomes" id="UP000525652"/>
    </source>
</evidence>
<proteinExistence type="predicted"/>
<dbReference type="Pfam" id="PF08241">
    <property type="entry name" value="Methyltransf_11"/>
    <property type="match status" value="1"/>
</dbReference>
<dbReference type="EMBL" id="JACHVA010000046">
    <property type="protein sequence ID" value="MBC2601086.1"/>
    <property type="molecule type" value="Genomic_DNA"/>
</dbReference>
<dbReference type="AlphaFoldDB" id="A0A7X1E3I1"/>
<keyword evidence="3" id="KW-0808">Transferase</keyword>
<gene>
    <name evidence="3" type="ORF">H5P30_04750</name>
</gene>
<feature type="domain" description="Methyltransferase type 11" evidence="2">
    <location>
        <begin position="93"/>
        <end position="174"/>
    </location>
</feature>
<sequence>MKEAGRRAENAKEVREKHTGDSGWSEKTDPSGNFTYRDYATYQEYLDHQKVKFDEMIEAGKGFDPKSVGAMRTRFFRRFRSLPYHFENDAVILCAGARQGTEVEVLQDMGFSNAYGTDLNPGPENRWVRKGDFMKMDEEDSSVDLVFCNAIDHVLDIDLFLAEQTRVIRPGGYAMYEFIKNTKGGAFEAVEWESDGALLRKLLEYFEDVIIAEKEAHWRWILLKSPIKQDRAAEVRKVV</sequence>
<dbReference type="RefSeq" id="WP_185691812.1">
    <property type="nucleotide sequence ID" value="NZ_JACHVA010000046.1"/>
</dbReference>
<protein>
    <submittedName>
        <fullName evidence="3">Class I SAM-dependent methyltransferase</fullName>
    </submittedName>
</protein>
<dbReference type="PANTHER" id="PTHR45085">
    <property type="entry name" value="F21J9.14"/>
    <property type="match status" value="1"/>
</dbReference>
<dbReference type="GO" id="GO:0032259">
    <property type="term" value="P:methylation"/>
    <property type="evidence" value="ECO:0007669"/>
    <property type="project" value="UniProtKB-KW"/>
</dbReference>
<keyword evidence="3" id="KW-0489">Methyltransferase</keyword>
<evidence type="ECO:0000313" key="3">
    <source>
        <dbReference type="EMBL" id="MBC2601086.1"/>
    </source>
</evidence>
<evidence type="ECO:0000259" key="2">
    <source>
        <dbReference type="Pfam" id="PF08241"/>
    </source>
</evidence>
<feature type="region of interest" description="Disordered" evidence="1">
    <location>
        <begin position="1"/>
        <end position="29"/>
    </location>
</feature>
<dbReference type="SUPFAM" id="SSF53335">
    <property type="entry name" value="S-adenosyl-L-methionine-dependent methyltransferases"/>
    <property type="match status" value="1"/>
</dbReference>
<organism evidence="3 4">
    <name type="scientific">Puniceicoccus vermicola</name>
    <dbReference type="NCBI Taxonomy" id="388746"/>
    <lineage>
        <taxon>Bacteria</taxon>
        <taxon>Pseudomonadati</taxon>
        <taxon>Verrucomicrobiota</taxon>
        <taxon>Opitutia</taxon>
        <taxon>Puniceicoccales</taxon>
        <taxon>Puniceicoccaceae</taxon>
        <taxon>Puniceicoccus</taxon>
    </lineage>
</organism>
<evidence type="ECO:0000256" key="1">
    <source>
        <dbReference type="SAM" id="MobiDB-lite"/>
    </source>
</evidence>
<name>A0A7X1E3I1_9BACT</name>
<accession>A0A7X1E3I1</accession>
<dbReference type="InterPro" id="IPR029063">
    <property type="entry name" value="SAM-dependent_MTases_sf"/>
</dbReference>
<dbReference type="PANTHER" id="PTHR45085:SF2">
    <property type="entry name" value="F21J9.14"/>
    <property type="match status" value="1"/>
</dbReference>
<dbReference type="InterPro" id="IPR013216">
    <property type="entry name" value="Methyltransf_11"/>
</dbReference>
<reference evidence="3 4" key="1">
    <citation type="submission" date="2020-07" db="EMBL/GenBank/DDBJ databases">
        <authorList>
            <person name="Feng X."/>
        </authorList>
    </citation>
    <scope>NUCLEOTIDE SEQUENCE [LARGE SCALE GENOMIC DNA]</scope>
    <source>
        <strain evidence="3 4">JCM14086</strain>
    </source>
</reference>
<comment type="caution">
    <text evidence="3">The sequence shown here is derived from an EMBL/GenBank/DDBJ whole genome shotgun (WGS) entry which is preliminary data.</text>
</comment>
<dbReference type="Proteomes" id="UP000525652">
    <property type="component" value="Unassembled WGS sequence"/>
</dbReference>
<keyword evidence="4" id="KW-1185">Reference proteome</keyword>
<dbReference type="GO" id="GO:0008757">
    <property type="term" value="F:S-adenosylmethionine-dependent methyltransferase activity"/>
    <property type="evidence" value="ECO:0007669"/>
    <property type="project" value="InterPro"/>
</dbReference>